<dbReference type="Proteomes" id="UP000035009">
    <property type="component" value="Unassembled WGS sequence"/>
</dbReference>
<dbReference type="RefSeq" id="WP_008381303.1">
    <property type="nucleotide sequence ID" value="NZ_BAOP01000035.1"/>
</dbReference>
<sequence>MRVHRLKVVNFRGVVERDVEFADTGVTVIEGENEAGKSSMVEALDLLLTTRDKSSKASVRAVQPSGRDVGSEVTAEISCGPWRFEYFKRFNKAPETSLTILEPKPEQLTGRAAHERVEQILDASLDRTLYRALSLLQSTDPELGALTDSSALSRALDRAAGDVDVDQAGESLQTQDLLAAVTAEYQRYFTAAQGRPTGELLAAERAAADASSAVAERERILATVQEATDRLPGVAAAIAEYAELESEQRVEVARLAAEVAQADAVVEKLDKSKAVVAQRQAEAAAAAKAVAERKDLRARLGQAESDVASGRAAVESSRNDARVAAERAEELGIEATAAQERLAALRERIVTAEAAEVVARDRRRRAELDATLAEAARLQAELSGAVKVAADFVATDADASRAVDLDRAIAAAQARVDAGAPTVIVTPLGGGVTVDGEAVTDEITVKAGRALSVDATDVRVRVVPGTDAQASADELEALRDEATALVDRCGVERLSDVVPAAARRTEALGRIREVERALRRELGEHSVDDLTSERAAVDARIPDVEPGEVDDLGALRVRERDAANAYSAAERARDVESARVREHSSRAEVWETSGQRAAQTVVALREEIVRAVADASDADLVSASSAAATDLENARVVASRIALDATRMDVPGVRARFNEAEAALDRTRTKIADERKTQTELTTRLEVCRSDGRFDELSDAVAENDAAAATLRRVTDRAAGARVLFETLQRKRTETRARYVDPFTRRLEELAGPVFGEGVRFGVADDFQIQTRTLDGVTVDVESLSGGAREQLGLLARLACASLVDQADGVPVILDDALGYSDPKRLSSMAQVLGHSAGDSQIIVLTCTPDRYRDVRDATLIAV</sequence>
<keyword evidence="1" id="KW-0175">Coiled coil</keyword>
<dbReference type="STRING" id="410332.SAMN04488550_1588"/>
<dbReference type="InterPro" id="IPR038729">
    <property type="entry name" value="Rad50/SbcC_AAA"/>
</dbReference>
<feature type="domain" description="Rad50/SbcC-type AAA" evidence="2">
    <location>
        <begin position="5"/>
        <end position="56"/>
    </location>
</feature>
<dbReference type="AlphaFoldDB" id="M3UN69"/>
<keyword evidence="4" id="KW-1185">Reference proteome</keyword>
<dbReference type="SUPFAM" id="SSF52540">
    <property type="entry name" value="P-loop containing nucleoside triphosphate hydrolases"/>
    <property type="match status" value="1"/>
</dbReference>
<dbReference type="InterPro" id="IPR027417">
    <property type="entry name" value="P-loop_NTPase"/>
</dbReference>
<dbReference type="PANTHER" id="PTHR41259:SF1">
    <property type="entry name" value="DOUBLE-STRAND BREAK REPAIR RAD50 ATPASE, PUTATIVE-RELATED"/>
    <property type="match status" value="1"/>
</dbReference>
<protein>
    <recommendedName>
        <fullName evidence="2">Rad50/SbcC-type AAA domain-containing protein</fullName>
    </recommendedName>
</protein>
<evidence type="ECO:0000256" key="1">
    <source>
        <dbReference type="SAM" id="Coils"/>
    </source>
</evidence>
<dbReference type="Gene3D" id="3.40.50.300">
    <property type="entry name" value="P-loop containing nucleotide triphosphate hydrolases"/>
    <property type="match status" value="2"/>
</dbReference>
<reference evidence="3 4" key="1">
    <citation type="submission" date="2013-02" db="EMBL/GenBank/DDBJ databases">
        <title>Whole genome shotgun sequence of Gordonia malaquae NBRC 108250.</title>
        <authorList>
            <person name="Yoshida I."/>
            <person name="Hosoyama A."/>
            <person name="Tsuchikane K."/>
            <person name="Ando Y."/>
            <person name="Baba S."/>
            <person name="Ohji S."/>
            <person name="Hamada M."/>
            <person name="Tamura T."/>
            <person name="Yamazoe A."/>
            <person name="Yamazaki S."/>
            <person name="Fujita N."/>
        </authorList>
    </citation>
    <scope>NUCLEOTIDE SEQUENCE [LARGE SCALE GENOMIC DNA]</scope>
    <source>
        <strain evidence="3 4">NBRC 108250</strain>
    </source>
</reference>
<feature type="coiled-coil region" evidence="1">
    <location>
        <begin position="286"/>
        <end position="355"/>
    </location>
</feature>
<dbReference type="eggNOG" id="COG0419">
    <property type="taxonomic scope" value="Bacteria"/>
</dbReference>
<dbReference type="Pfam" id="PF13476">
    <property type="entry name" value="AAA_23"/>
    <property type="match status" value="1"/>
</dbReference>
<dbReference type="GO" id="GO:0016887">
    <property type="term" value="F:ATP hydrolysis activity"/>
    <property type="evidence" value="ECO:0007669"/>
    <property type="project" value="InterPro"/>
</dbReference>
<accession>M3UN69</accession>
<dbReference type="EMBL" id="BAOP01000035">
    <property type="protein sequence ID" value="GAC81500.1"/>
    <property type="molecule type" value="Genomic_DNA"/>
</dbReference>
<organism evidence="3 4">
    <name type="scientific">Gordonia malaquae NBRC 108250</name>
    <dbReference type="NCBI Taxonomy" id="1223542"/>
    <lineage>
        <taxon>Bacteria</taxon>
        <taxon>Bacillati</taxon>
        <taxon>Actinomycetota</taxon>
        <taxon>Actinomycetes</taxon>
        <taxon>Mycobacteriales</taxon>
        <taxon>Gordoniaceae</taxon>
        <taxon>Gordonia</taxon>
    </lineage>
</organism>
<proteinExistence type="predicted"/>
<evidence type="ECO:0000259" key="2">
    <source>
        <dbReference type="Pfam" id="PF13476"/>
    </source>
</evidence>
<gene>
    <name evidence="3" type="ORF">GM1_035_00400</name>
</gene>
<evidence type="ECO:0000313" key="3">
    <source>
        <dbReference type="EMBL" id="GAC81500.1"/>
    </source>
</evidence>
<dbReference type="PANTHER" id="PTHR41259">
    <property type="entry name" value="DOUBLE-STRAND BREAK REPAIR RAD50 ATPASE, PUTATIVE-RELATED"/>
    <property type="match status" value="1"/>
</dbReference>
<name>M3UN69_GORML</name>
<evidence type="ECO:0000313" key="4">
    <source>
        <dbReference type="Proteomes" id="UP000035009"/>
    </source>
</evidence>
<comment type="caution">
    <text evidence="3">The sequence shown here is derived from an EMBL/GenBank/DDBJ whole genome shotgun (WGS) entry which is preliminary data.</text>
</comment>
<dbReference type="GO" id="GO:0006302">
    <property type="term" value="P:double-strand break repair"/>
    <property type="evidence" value="ECO:0007669"/>
    <property type="project" value="InterPro"/>
</dbReference>